<dbReference type="KEGG" id="pms:KNP414_05972"/>
<dbReference type="Proteomes" id="UP000006620">
    <property type="component" value="Chromosome"/>
</dbReference>
<reference evidence="1 2" key="2">
    <citation type="journal article" date="2013" name="Genome Announc.">
        <title>Genome Sequence of Growth-Improving Paenibacillus mucilaginosus Strain KNP414.</title>
        <authorList>
            <person name="Lu J.J."/>
            <person name="Wang J.F."/>
            <person name="Hu X.F."/>
        </authorList>
    </citation>
    <scope>NUCLEOTIDE SEQUENCE [LARGE SCALE GENOMIC DNA]</scope>
    <source>
        <strain evidence="1 2">KNP414</strain>
    </source>
</reference>
<dbReference type="EMBL" id="CP002869">
    <property type="protein sequence ID" value="AEI44496.1"/>
    <property type="molecule type" value="Genomic_DNA"/>
</dbReference>
<evidence type="ECO:0000313" key="2">
    <source>
        <dbReference type="Proteomes" id="UP000006620"/>
    </source>
</evidence>
<name>F8FC95_PAEMK</name>
<sequence>MPQLHGFRSIHDKKQAVKRYMSVQETRAAGVGGIWLRMPEH</sequence>
<organism evidence="1 2">
    <name type="scientific">Paenibacillus mucilaginosus (strain KNP414)</name>
    <dbReference type="NCBI Taxonomy" id="1036673"/>
    <lineage>
        <taxon>Bacteria</taxon>
        <taxon>Bacillati</taxon>
        <taxon>Bacillota</taxon>
        <taxon>Bacilli</taxon>
        <taxon>Bacillales</taxon>
        <taxon>Paenibacillaceae</taxon>
        <taxon>Paenibacillus</taxon>
    </lineage>
</organism>
<accession>F8FC95</accession>
<protein>
    <submittedName>
        <fullName evidence="1">Uncharacterized protein</fullName>
    </submittedName>
</protein>
<dbReference type="PATRIC" id="fig|1036673.3.peg.5557"/>
<proteinExistence type="predicted"/>
<evidence type="ECO:0000313" key="1">
    <source>
        <dbReference type="EMBL" id="AEI44496.1"/>
    </source>
</evidence>
<reference evidence="2" key="1">
    <citation type="submission" date="2011-06" db="EMBL/GenBank/DDBJ databases">
        <title>Complete genome sequence of Paenibacillus mucilaginosus KNP414.</title>
        <authorList>
            <person name="Wang J."/>
            <person name="Hu S."/>
            <person name="Hu X."/>
            <person name="Zhang B."/>
            <person name="Dong D."/>
            <person name="Zhang S."/>
            <person name="Zhao K."/>
            <person name="Wu D."/>
        </authorList>
    </citation>
    <scope>NUCLEOTIDE SEQUENCE [LARGE SCALE GENOMIC DNA]</scope>
    <source>
        <strain evidence="2">KNP414</strain>
    </source>
</reference>
<dbReference type="HOGENOM" id="CLU_3273797_0_0_9"/>
<dbReference type="AlphaFoldDB" id="F8FC95"/>
<gene>
    <name evidence="1" type="ordered locus">KNP414_05972</name>
</gene>